<comment type="caution">
    <text evidence="2">The sequence shown here is derived from an EMBL/GenBank/DDBJ whole genome shotgun (WGS) entry which is preliminary data.</text>
</comment>
<evidence type="ECO:0000256" key="1">
    <source>
        <dbReference type="SAM" id="MobiDB-lite"/>
    </source>
</evidence>
<dbReference type="Proteomes" id="UP000735302">
    <property type="component" value="Unassembled WGS sequence"/>
</dbReference>
<accession>A0AAV4CTV1</accession>
<feature type="region of interest" description="Disordered" evidence="1">
    <location>
        <begin position="110"/>
        <end position="129"/>
    </location>
</feature>
<keyword evidence="3" id="KW-1185">Reference proteome</keyword>
<name>A0AAV4CTV1_9GAST</name>
<reference evidence="2 3" key="1">
    <citation type="journal article" date="2021" name="Elife">
        <title>Chloroplast acquisition without the gene transfer in kleptoplastic sea slugs, Plakobranchus ocellatus.</title>
        <authorList>
            <person name="Maeda T."/>
            <person name="Takahashi S."/>
            <person name="Yoshida T."/>
            <person name="Shimamura S."/>
            <person name="Takaki Y."/>
            <person name="Nagai Y."/>
            <person name="Toyoda A."/>
            <person name="Suzuki Y."/>
            <person name="Arimoto A."/>
            <person name="Ishii H."/>
            <person name="Satoh N."/>
            <person name="Nishiyama T."/>
            <person name="Hasebe M."/>
            <person name="Maruyama T."/>
            <person name="Minagawa J."/>
            <person name="Obokata J."/>
            <person name="Shigenobu S."/>
        </authorList>
    </citation>
    <scope>NUCLEOTIDE SEQUENCE [LARGE SCALE GENOMIC DNA]</scope>
</reference>
<protein>
    <submittedName>
        <fullName evidence="2">Uncharacterized protein</fullName>
    </submittedName>
</protein>
<gene>
    <name evidence="2" type="ORF">PoB_006183000</name>
</gene>
<sequence length="252" mass="28395">MNDKDQVRWYGSGQGGKKQSRLRFIMCEFFPTCSTGEAAAVLDCHAFDKVKLVELFRMLEKLDIDEKDVRVIRNLYWDQTASNLQWGVGGTVDCVSAPRYAGNPLWRVQAPSPVRRPNRGPGSLRSPRSGLTLYIRNTKTKQDLQRRSYRKMFMEGGRKVDKKRVGQIENRGDLRLSDLPSGQGAGAGVRTRDRMVPADFRAGSLSTGPPKPLDDVDKSRHGAGRWNVRVMRTSTPAYLAFIQPHAEMLDLN</sequence>
<proteinExistence type="predicted"/>
<feature type="region of interest" description="Disordered" evidence="1">
    <location>
        <begin position="168"/>
        <end position="220"/>
    </location>
</feature>
<dbReference type="EMBL" id="BLXT01006999">
    <property type="protein sequence ID" value="GFO35325.1"/>
    <property type="molecule type" value="Genomic_DNA"/>
</dbReference>
<evidence type="ECO:0000313" key="3">
    <source>
        <dbReference type="Proteomes" id="UP000735302"/>
    </source>
</evidence>
<dbReference type="AlphaFoldDB" id="A0AAV4CTV1"/>
<organism evidence="2 3">
    <name type="scientific">Plakobranchus ocellatus</name>
    <dbReference type="NCBI Taxonomy" id="259542"/>
    <lineage>
        <taxon>Eukaryota</taxon>
        <taxon>Metazoa</taxon>
        <taxon>Spiralia</taxon>
        <taxon>Lophotrochozoa</taxon>
        <taxon>Mollusca</taxon>
        <taxon>Gastropoda</taxon>
        <taxon>Heterobranchia</taxon>
        <taxon>Euthyneura</taxon>
        <taxon>Panpulmonata</taxon>
        <taxon>Sacoglossa</taxon>
        <taxon>Placobranchoidea</taxon>
        <taxon>Plakobranchidae</taxon>
        <taxon>Plakobranchus</taxon>
    </lineage>
</organism>
<evidence type="ECO:0000313" key="2">
    <source>
        <dbReference type="EMBL" id="GFO35325.1"/>
    </source>
</evidence>